<dbReference type="InterPro" id="IPR002575">
    <property type="entry name" value="Aminoglycoside_PTrfase"/>
</dbReference>
<dbReference type="GO" id="GO:0016301">
    <property type="term" value="F:kinase activity"/>
    <property type="evidence" value="ECO:0007669"/>
    <property type="project" value="UniProtKB-KW"/>
</dbReference>
<dbReference type="GO" id="GO:0005524">
    <property type="term" value="F:ATP binding"/>
    <property type="evidence" value="ECO:0007669"/>
    <property type="project" value="UniProtKB-KW"/>
</dbReference>
<evidence type="ECO:0000256" key="5">
    <source>
        <dbReference type="ARBA" id="ARBA00022840"/>
    </source>
</evidence>
<gene>
    <name evidence="7" type="ORF">FIBSPDRAFT_838834</name>
</gene>
<proteinExistence type="inferred from homology"/>
<evidence type="ECO:0000256" key="4">
    <source>
        <dbReference type="ARBA" id="ARBA00022777"/>
    </source>
</evidence>
<feature type="domain" description="Aminoglycoside phosphotransferase" evidence="6">
    <location>
        <begin position="86"/>
        <end position="291"/>
    </location>
</feature>
<evidence type="ECO:0000256" key="1">
    <source>
        <dbReference type="ARBA" id="ARBA00010165"/>
    </source>
</evidence>
<comment type="similarity">
    <text evidence="1">Belongs to the methylthioribose kinase family.</text>
</comment>
<evidence type="ECO:0000313" key="8">
    <source>
        <dbReference type="Proteomes" id="UP000076532"/>
    </source>
</evidence>
<name>A0A165Z104_9AGAM</name>
<dbReference type="InterPro" id="IPR011009">
    <property type="entry name" value="Kinase-like_dom_sf"/>
</dbReference>
<dbReference type="PANTHER" id="PTHR34273:SF2">
    <property type="entry name" value="METHYLTHIORIBOSE KINASE"/>
    <property type="match status" value="1"/>
</dbReference>
<evidence type="ECO:0000256" key="2">
    <source>
        <dbReference type="ARBA" id="ARBA00022679"/>
    </source>
</evidence>
<dbReference type="Proteomes" id="UP000076532">
    <property type="component" value="Unassembled WGS sequence"/>
</dbReference>
<dbReference type="AlphaFoldDB" id="A0A165Z104"/>
<keyword evidence="3" id="KW-0547">Nucleotide-binding</keyword>
<evidence type="ECO:0000256" key="3">
    <source>
        <dbReference type="ARBA" id="ARBA00022741"/>
    </source>
</evidence>
<keyword evidence="2" id="KW-0808">Transferase</keyword>
<dbReference type="STRING" id="436010.A0A165Z104"/>
<protein>
    <recommendedName>
        <fullName evidence="6">Aminoglycoside phosphotransferase domain-containing protein</fullName>
    </recommendedName>
</protein>
<organism evidence="7 8">
    <name type="scientific">Athelia psychrophila</name>
    <dbReference type="NCBI Taxonomy" id="1759441"/>
    <lineage>
        <taxon>Eukaryota</taxon>
        <taxon>Fungi</taxon>
        <taxon>Dikarya</taxon>
        <taxon>Basidiomycota</taxon>
        <taxon>Agaricomycotina</taxon>
        <taxon>Agaricomycetes</taxon>
        <taxon>Agaricomycetidae</taxon>
        <taxon>Atheliales</taxon>
        <taxon>Atheliaceae</taxon>
        <taxon>Athelia</taxon>
    </lineage>
</organism>
<accession>A0A165Z104</accession>
<keyword evidence="8" id="KW-1185">Reference proteome</keyword>
<keyword evidence="4" id="KW-0418">Kinase</keyword>
<dbReference type="Pfam" id="PF01636">
    <property type="entry name" value="APH"/>
    <property type="match status" value="1"/>
</dbReference>
<dbReference type="OrthoDB" id="25129at2759"/>
<keyword evidence="5" id="KW-0067">ATP-binding</keyword>
<evidence type="ECO:0000259" key="6">
    <source>
        <dbReference type="Pfam" id="PF01636"/>
    </source>
</evidence>
<reference evidence="7 8" key="1">
    <citation type="journal article" date="2016" name="Mol. Biol. Evol.">
        <title>Comparative Genomics of Early-Diverging Mushroom-Forming Fungi Provides Insights into the Origins of Lignocellulose Decay Capabilities.</title>
        <authorList>
            <person name="Nagy L.G."/>
            <person name="Riley R."/>
            <person name="Tritt A."/>
            <person name="Adam C."/>
            <person name="Daum C."/>
            <person name="Floudas D."/>
            <person name="Sun H."/>
            <person name="Yadav J.S."/>
            <person name="Pangilinan J."/>
            <person name="Larsson K.H."/>
            <person name="Matsuura K."/>
            <person name="Barry K."/>
            <person name="Labutti K."/>
            <person name="Kuo R."/>
            <person name="Ohm R.A."/>
            <person name="Bhattacharya S.S."/>
            <person name="Shirouzu T."/>
            <person name="Yoshinaga Y."/>
            <person name="Martin F.M."/>
            <person name="Grigoriev I.V."/>
            <person name="Hibbett D.S."/>
        </authorList>
    </citation>
    <scope>NUCLEOTIDE SEQUENCE [LARGE SCALE GENOMIC DNA]</scope>
    <source>
        <strain evidence="7 8">CBS 109695</strain>
    </source>
</reference>
<dbReference type="SUPFAM" id="SSF56112">
    <property type="entry name" value="Protein kinase-like (PK-like)"/>
    <property type="match status" value="1"/>
</dbReference>
<dbReference type="Gene3D" id="3.90.1200.10">
    <property type="match status" value="1"/>
</dbReference>
<evidence type="ECO:0000313" key="7">
    <source>
        <dbReference type="EMBL" id="KZP10121.1"/>
    </source>
</evidence>
<dbReference type="Gene3D" id="3.30.200.20">
    <property type="entry name" value="Phosphorylase Kinase, domain 1"/>
    <property type="match status" value="1"/>
</dbReference>
<dbReference type="EMBL" id="KV417686">
    <property type="protein sequence ID" value="KZP10121.1"/>
    <property type="molecule type" value="Genomic_DNA"/>
</dbReference>
<dbReference type="PANTHER" id="PTHR34273">
    <property type="entry name" value="METHYLTHIORIBOSE KINASE"/>
    <property type="match status" value="1"/>
</dbReference>
<sequence length="355" mass="39028">MDLTTGDGVRVYLTAHMTLKVESTERLSGGYCNFVWRAKLKTPYEGQNSVIVKYAAPFTSWDQTIELGVERLAFECMSLKMITSETPLLEENGLVAVPTVYHYDSTANVLVMQDIGSIATLHGFLRSNTPPTVPMAALIGAKLAAFIAGVHNWGRNNLPAHTRLSANTVGRTAMKKLCYETIVPKAAKSGVVDPLLPMVVAALSEEAMTNDETLVMGDFWTANVLIDVQESHTGEQVLKKLWVIDWESCRYGNPATDIASFAGDSYLVSRFQDHGLGEALRHSFLETYAALAKVDPLRVALGLGAHWIMWTDDLGQGGEAETRECVDKGLEYIQRAWDQSAEWVSLSLAKELVVL</sequence>